<dbReference type="AlphaFoldDB" id="A0A0D2A527"/>
<evidence type="ECO:0000256" key="1">
    <source>
        <dbReference type="ARBA" id="ARBA00022603"/>
    </source>
</evidence>
<dbReference type="STRING" id="91928.A0A0D2A527"/>
<evidence type="ECO:0000256" key="3">
    <source>
        <dbReference type="ARBA" id="ARBA00022691"/>
    </source>
</evidence>
<dbReference type="OrthoDB" id="10251242at2759"/>
<organism evidence="5 6">
    <name type="scientific">Exophiala spinifera</name>
    <dbReference type="NCBI Taxonomy" id="91928"/>
    <lineage>
        <taxon>Eukaryota</taxon>
        <taxon>Fungi</taxon>
        <taxon>Dikarya</taxon>
        <taxon>Ascomycota</taxon>
        <taxon>Pezizomycotina</taxon>
        <taxon>Eurotiomycetes</taxon>
        <taxon>Chaetothyriomycetidae</taxon>
        <taxon>Chaetothyriales</taxon>
        <taxon>Herpotrichiellaceae</taxon>
        <taxon>Exophiala</taxon>
    </lineage>
</organism>
<keyword evidence="6" id="KW-1185">Reference proteome</keyword>
<dbReference type="CDD" id="cd02440">
    <property type="entry name" value="AdoMet_MTases"/>
    <property type="match status" value="1"/>
</dbReference>
<dbReference type="Proteomes" id="UP000053328">
    <property type="component" value="Unassembled WGS sequence"/>
</dbReference>
<dbReference type="RefSeq" id="XP_016240123.1">
    <property type="nucleotide sequence ID" value="XM_016374847.1"/>
</dbReference>
<dbReference type="GeneID" id="27327565"/>
<dbReference type="PANTHER" id="PTHR10509:SF14">
    <property type="entry name" value="CAFFEOYL-COA O-METHYLTRANSFERASE 3-RELATED"/>
    <property type="match status" value="1"/>
</dbReference>
<reference evidence="5 6" key="1">
    <citation type="submission" date="2015-01" db="EMBL/GenBank/DDBJ databases">
        <title>The Genome Sequence of Exophiala spinifera CBS89968.</title>
        <authorList>
            <consortium name="The Broad Institute Genomics Platform"/>
            <person name="Cuomo C."/>
            <person name="de Hoog S."/>
            <person name="Gorbushina A."/>
            <person name="Stielow B."/>
            <person name="Teixiera M."/>
            <person name="Abouelleil A."/>
            <person name="Chapman S.B."/>
            <person name="Priest M."/>
            <person name="Young S.K."/>
            <person name="Wortman J."/>
            <person name="Nusbaum C."/>
            <person name="Birren B."/>
        </authorList>
    </citation>
    <scope>NUCLEOTIDE SEQUENCE [LARGE SCALE GENOMIC DNA]</scope>
    <source>
        <strain evidence="5 6">CBS 89968</strain>
    </source>
</reference>
<dbReference type="EMBL" id="KN847492">
    <property type="protein sequence ID" value="KIW19907.1"/>
    <property type="molecule type" value="Genomic_DNA"/>
</dbReference>
<evidence type="ECO:0000256" key="2">
    <source>
        <dbReference type="ARBA" id="ARBA00022679"/>
    </source>
</evidence>
<protein>
    <recommendedName>
        <fullName evidence="7">O-methyltransferase</fullName>
    </recommendedName>
</protein>
<keyword evidence="2" id="KW-0808">Transferase</keyword>
<dbReference type="InterPro" id="IPR050362">
    <property type="entry name" value="Cation-dep_OMT"/>
</dbReference>
<evidence type="ECO:0008006" key="7">
    <source>
        <dbReference type="Google" id="ProtNLM"/>
    </source>
</evidence>
<accession>A0A0D2A527</accession>
<evidence type="ECO:0000256" key="4">
    <source>
        <dbReference type="ARBA" id="ARBA00023453"/>
    </source>
</evidence>
<dbReference type="PROSITE" id="PS51682">
    <property type="entry name" value="SAM_OMT_I"/>
    <property type="match status" value="1"/>
</dbReference>
<proteinExistence type="inferred from homology"/>
<dbReference type="GO" id="GO:0008757">
    <property type="term" value="F:S-adenosylmethionine-dependent methyltransferase activity"/>
    <property type="evidence" value="ECO:0007669"/>
    <property type="project" value="TreeGrafter"/>
</dbReference>
<dbReference type="Pfam" id="PF01596">
    <property type="entry name" value="Methyltransf_3"/>
    <property type="match status" value="1"/>
</dbReference>
<comment type="similarity">
    <text evidence="4">Belongs to the class I-like SAM-binding methyltransferase superfamily. Cation-dependent O-methyltransferase family.</text>
</comment>
<dbReference type="InterPro" id="IPR002935">
    <property type="entry name" value="SAM_O-MeTrfase"/>
</dbReference>
<dbReference type="Gene3D" id="3.40.50.150">
    <property type="entry name" value="Vaccinia Virus protein VP39"/>
    <property type="match status" value="1"/>
</dbReference>
<keyword evidence="1" id="KW-0489">Methyltransferase</keyword>
<sequence>MAPRSAIHETDPRWTAVEDYTSTHLFNPTRNKHHGVLEYAYRNSLEKGLPDIAVDPSQGKYLSLQVQLTGAKNILEVGTLGGYSTIWLAIGAGKNGKVTSVEVDPHHKNVAEENIAHAGFDDQVDVLLGKGTDILPQLVEDVKSGRREPFDFVFIDADKENNLAYYESALQMIRPKTCVYVDNVVRSGRIIDEQAIREDSRVIGARQLIEAVGKDDRVDAVVLQTVGSKNYDGFLLAVLK</sequence>
<dbReference type="HOGENOM" id="CLU_067676_8_1_1"/>
<dbReference type="VEuPathDB" id="FungiDB:PV08_00482"/>
<dbReference type="SUPFAM" id="SSF53335">
    <property type="entry name" value="S-adenosyl-L-methionine-dependent methyltransferases"/>
    <property type="match status" value="1"/>
</dbReference>
<evidence type="ECO:0000313" key="5">
    <source>
        <dbReference type="EMBL" id="KIW19907.1"/>
    </source>
</evidence>
<keyword evidence="3" id="KW-0949">S-adenosyl-L-methionine</keyword>
<dbReference type="GO" id="GO:0032259">
    <property type="term" value="P:methylation"/>
    <property type="evidence" value="ECO:0007669"/>
    <property type="project" value="UniProtKB-KW"/>
</dbReference>
<dbReference type="PANTHER" id="PTHR10509">
    <property type="entry name" value="O-METHYLTRANSFERASE-RELATED"/>
    <property type="match status" value="1"/>
</dbReference>
<gene>
    <name evidence="5" type="ORF">PV08_00482</name>
</gene>
<name>A0A0D2A527_9EURO</name>
<dbReference type="InterPro" id="IPR029063">
    <property type="entry name" value="SAM-dependent_MTases_sf"/>
</dbReference>
<dbReference type="GO" id="GO:0008171">
    <property type="term" value="F:O-methyltransferase activity"/>
    <property type="evidence" value="ECO:0007669"/>
    <property type="project" value="InterPro"/>
</dbReference>
<evidence type="ECO:0000313" key="6">
    <source>
        <dbReference type="Proteomes" id="UP000053328"/>
    </source>
</evidence>